<dbReference type="PANTHER" id="PTHR19321">
    <property type="entry name" value="PROTEIN REGULATOR OF CYTOKINESIS 1 PRC1-RELATED"/>
    <property type="match status" value="1"/>
</dbReference>
<evidence type="ECO:0000313" key="1">
    <source>
        <dbReference type="EMBL" id="CAF3759004.1"/>
    </source>
</evidence>
<evidence type="ECO:0008006" key="3">
    <source>
        <dbReference type="Google" id="ProtNLM"/>
    </source>
</evidence>
<organism evidence="1 2">
    <name type="scientific">Rotaria magnacalcarata</name>
    <dbReference type="NCBI Taxonomy" id="392030"/>
    <lineage>
        <taxon>Eukaryota</taxon>
        <taxon>Metazoa</taxon>
        <taxon>Spiralia</taxon>
        <taxon>Gnathifera</taxon>
        <taxon>Rotifera</taxon>
        <taxon>Eurotatoria</taxon>
        <taxon>Bdelloidea</taxon>
        <taxon>Philodinida</taxon>
        <taxon>Philodinidae</taxon>
        <taxon>Rotaria</taxon>
    </lineage>
</organism>
<dbReference type="Proteomes" id="UP000681967">
    <property type="component" value="Unassembled WGS sequence"/>
</dbReference>
<dbReference type="Pfam" id="PF03999">
    <property type="entry name" value="MAP65_ASE1"/>
    <property type="match status" value="1"/>
</dbReference>
<dbReference type="GO" id="GO:1990023">
    <property type="term" value="C:mitotic spindle midzone"/>
    <property type="evidence" value="ECO:0007669"/>
    <property type="project" value="TreeGrafter"/>
</dbReference>
<dbReference type="PANTHER" id="PTHR19321:SF41">
    <property type="entry name" value="FASCETTO-RELATED"/>
    <property type="match status" value="1"/>
</dbReference>
<comment type="caution">
    <text evidence="1">The sequence shown here is derived from an EMBL/GenBank/DDBJ whole genome shotgun (WGS) entry which is preliminary data.</text>
</comment>
<dbReference type="GO" id="GO:0005737">
    <property type="term" value="C:cytoplasm"/>
    <property type="evidence" value="ECO:0007669"/>
    <property type="project" value="TreeGrafter"/>
</dbReference>
<dbReference type="EMBL" id="CAJOBH010000091">
    <property type="protein sequence ID" value="CAF3759004.1"/>
    <property type="molecule type" value="Genomic_DNA"/>
</dbReference>
<name>A0A8S2IK55_9BILA</name>
<dbReference type="GO" id="GO:0051256">
    <property type="term" value="P:mitotic spindle midzone assembly"/>
    <property type="evidence" value="ECO:0007669"/>
    <property type="project" value="TreeGrafter"/>
</dbReference>
<dbReference type="AlphaFoldDB" id="A0A8S2IK55"/>
<dbReference type="InterPro" id="IPR007145">
    <property type="entry name" value="MAP65_Ase1_PRC1"/>
</dbReference>
<reference evidence="1" key="1">
    <citation type="submission" date="2021-02" db="EMBL/GenBank/DDBJ databases">
        <authorList>
            <person name="Nowell W R."/>
        </authorList>
    </citation>
    <scope>NUCLEOTIDE SEQUENCE</scope>
</reference>
<sequence>MSQSLMRAPGDIVNEVYSQNIPSITKMCHDAGDDPSPFIEEAKRELQKMVTEMIAEDGALLERKLAELAPIRARFESLYHELHPDKTCPQYGNTLPVLHALRMYVDEHRKLKEEHEKLLQREPDIRREERQLCNELNERTLQIDNSNFNSKQLVTQISLLSEHITELREEKTKRINHLSEIIRILHEYEEIYGWKRPSIETMVGRLLALGLIQIDQYTLTKEALELVDKEFTEITGQVQKAEACFEQSHKKLLTLMRKHQSLIPNAKAVAVTTTKQCRISKLPDLISEVDRYTEHAMEKLTNDIIKARERIHVILNKLSVGDITNNSKYAILFTNDFTEDVYFMHEELVQELEAQYEVNRSMYEQIETWNELFLEFQEYEKNASDPQRFHRRGYSALAEERTRKKLEASLRECELLLRKLANEFIEKNNGQPFIMSANGKEIVDYIAQRKDDYVKAKERERETSKAAHQTSAGTIVRRTPLTIKQITGTTPSAHSKRIFLS</sequence>
<proteinExistence type="predicted"/>
<accession>A0A8S2IK55</accession>
<protein>
    <recommendedName>
        <fullName evidence="3">Protein regulator of cytokinesis 1</fullName>
    </recommendedName>
</protein>
<dbReference type="Gene3D" id="1.20.58.1520">
    <property type="match status" value="1"/>
</dbReference>
<evidence type="ECO:0000313" key="2">
    <source>
        <dbReference type="Proteomes" id="UP000681967"/>
    </source>
</evidence>
<gene>
    <name evidence="1" type="ORF">BYL167_LOCUS754</name>
</gene>
<dbReference type="GO" id="GO:0008017">
    <property type="term" value="F:microtubule binding"/>
    <property type="evidence" value="ECO:0007669"/>
    <property type="project" value="InterPro"/>
</dbReference>